<protein>
    <submittedName>
        <fullName evidence="1">Uncharacterized protein</fullName>
    </submittedName>
</protein>
<reference evidence="1" key="1">
    <citation type="submission" date="2020-05" db="EMBL/GenBank/DDBJ databases">
        <authorList>
            <person name="Chiriac C."/>
            <person name="Salcher M."/>
            <person name="Ghai R."/>
            <person name="Kavagutti S V."/>
        </authorList>
    </citation>
    <scope>NUCLEOTIDE SEQUENCE</scope>
</reference>
<name>A0A6J7WU17_9CAUD</name>
<accession>A0A6J7WU17</accession>
<gene>
    <name evidence="1" type="ORF">UFOVP238_23</name>
</gene>
<evidence type="ECO:0000313" key="1">
    <source>
        <dbReference type="EMBL" id="CAB5220315.1"/>
    </source>
</evidence>
<sequence length="33" mass="3687">MKRYPVVAPSWSNPVPLPDGVVGTFFKTHVGRF</sequence>
<organism evidence="1">
    <name type="scientific">uncultured Caudovirales phage</name>
    <dbReference type="NCBI Taxonomy" id="2100421"/>
    <lineage>
        <taxon>Viruses</taxon>
        <taxon>Duplodnaviria</taxon>
        <taxon>Heunggongvirae</taxon>
        <taxon>Uroviricota</taxon>
        <taxon>Caudoviricetes</taxon>
        <taxon>Peduoviridae</taxon>
        <taxon>Maltschvirus</taxon>
        <taxon>Maltschvirus maltsch</taxon>
    </lineage>
</organism>
<proteinExistence type="predicted"/>
<dbReference type="EMBL" id="LR798283">
    <property type="protein sequence ID" value="CAB5220315.1"/>
    <property type="molecule type" value="Genomic_DNA"/>
</dbReference>